<organism evidence="2 3">
    <name type="scientific">Aspergillus sydowii CBS 593.65</name>
    <dbReference type="NCBI Taxonomy" id="1036612"/>
    <lineage>
        <taxon>Eukaryota</taxon>
        <taxon>Fungi</taxon>
        <taxon>Dikarya</taxon>
        <taxon>Ascomycota</taxon>
        <taxon>Pezizomycotina</taxon>
        <taxon>Eurotiomycetes</taxon>
        <taxon>Eurotiomycetidae</taxon>
        <taxon>Eurotiales</taxon>
        <taxon>Aspergillaceae</taxon>
        <taxon>Aspergillus</taxon>
        <taxon>Aspergillus subgen. Nidulantes</taxon>
    </lineage>
</organism>
<dbReference type="GeneID" id="63761712"/>
<accession>A0A1L9TVR1</accession>
<dbReference type="VEuPathDB" id="FungiDB:ASPSYDRAFT_38082"/>
<sequence>MLQATPSPKSSTTHTYARRFGRTYHGLDHLNNASLCTRDVGKVRVDCRLRVSKSQWGCLGVPPAGSSAAIIYMDILFDQPYNCRLASGTVLVTLDEVPAPAATEIVHDESLQMTDYYGPKHLSGEARSVAITQTVHLTPELNVLGNGGSGIGVEREKAASYDSRWTFTGGLMTGRKSSAAYQTLKWELCENDQGGRSSRSNVIHTAFTLQHSNQPFIMRIEIQGRLKSSRARLRQSIRHLRFPSHHNPDQGKSETLVCPNAHIGIDRPLDTLAKGLSSAMERENYAKVPVEIPDALPVSFSMENGAASSAPPLYPTTLSQATPVTGSRMNDQPGRLRVTSDLPSGILLSPDDMASSATTNRSSNVSNFSSAATLVDASQRVMRDISPDPYSDILGSAVESLDSVQQEQSTRKRLLSPQLHFEALATQEGATKKEPVLDPDENPMLAVSKYPVLIFLVNALASILDLVLMQKGPRHALGKDPIEGSRVNQDQGSINPGSPYPGQWPQD</sequence>
<evidence type="ECO:0000256" key="1">
    <source>
        <dbReference type="SAM" id="MobiDB-lite"/>
    </source>
</evidence>
<protein>
    <submittedName>
        <fullName evidence="2">Uncharacterized protein</fullName>
    </submittedName>
</protein>
<dbReference type="Proteomes" id="UP000184356">
    <property type="component" value="Unassembled WGS sequence"/>
</dbReference>
<gene>
    <name evidence="2" type="ORF">ASPSYDRAFT_38082</name>
</gene>
<dbReference type="OrthoDB" id="3922785at2759"/>
<dbReference type="EMBL" id="KV878582">
    <property type="protein sequence ID" value="OJJ63511.1"/>
    <property type="molecule type" value="Genomic_DNA"/>
</dbReference>
<feature type="region of interest" description="Disordered" evidence="1">
    <location>
        <begin position="477"/>
        <end position="507"/>
    </location>
</feature>
<name>A0A1L9TVR1_9EURO</name>
<proteinExistence type="predicted"/>
<reference evidence="3" key="1">
    <citation type="journal article" date="2017" name="Genome Biol.">
        <title>Comparative genomics reveals high biological diversity and specific adaptations in the industrially and medically important fungal genus Aspergillus.</title>
        <authorList>
            <person name="de Vries R.P."/>
            <person name="Riley R."/>
            <person name="Wiebenga A."/>
            <person name="Aguilar-Osorio G."/>
            <person name="Amillis S."/>
            <person name="Uchima C.A."/>
            <person name="Anderluh G."/>
            <person name="Asadollahi M."/>
            <person name="Askin M."/>
            <person name="Barry K."/>
            <person name="Battaglia E."/>
            <person name="Bayram O."/>
            <person name="Benocci T."/>
            <person name="Braus-Stromeyer S.A."/>
            <person name="Caldana C."/>
            <person name="Canovas D."/>
            <person name="Cerqueira G.C."/>
            <person name="Chen F."/>
            <person name="Chen W."/>
            <person name="Choi C."/>
            <person name="Clum A."/>
            <person name="Dos Santos R.A."/>
            <person name="Damasio A.R."/>
            <person name="Diallinas G."/>
            <person name="Emri T."/>
            <person name="Fekete E."/>
            <person name="Flipphi M."/>
            <person name="Freyberg S."/>
            <person name="Gallo A."/>
            <person name="Gournas C."/>
            <person name="Habgood R."/>
            <person name="Hainaut M."/>
            <person name="Harispe M.L."/>
            <person name="Henrissat B."/>
            <person name="Hilden K.S."/>
            <person name="Hope R."/>
            <person name="Hossain A."/>
            <person name="Karabika E."/>
            <person name="Karaffa L."/>
            <person name="Karanyi Z."/>
            <person name="Krasevec N."/>
            <person name="Kuo A."/>
            <person name="Kusch H."/>
            <person name="LaButti K."/>
            <person name="Lagendijk E.L."/>
            <person name="Lapidus A."/>
            <person name="Levasseur A."/>
            <person name="Lindquist E."/>
            <person name="Lipzen A."/>
            <person name="Logrieco A.F."/>
            <person name="MacCabe A."/>
            <person name="Maekelae M.R."/>
            <person name="Malavazi I."/>
            <person name="Melin P."/>
            <person name="Meyer V."/>
            <person name="Mielnichuk N."/>
            <person name="Miskei M."/>
            <person name="Molnar A.P."/>
            <person name="Mule G."/>
            <person name="Ngan C.Y."/>
            <person name="Orejas M."/>
            <person name="Orosz E."/>
            <person name="Ouedraogo J.P."/>
            <person name="Overkamp K.M."/>
            <person name="Park H.-S."/>
            <person name="Perrone G."/>
            <person name="Piumi F."/>
            <person name="Punt P.J."/>
            <person name="Ram A.F."/>
            <person name="Ramon A."/>
            <person name="Rauscher S."/>
            <person name="Record E."/>
            <person name="Riano-Pachon D.M."/>
            <person name="Robert V."/>
            <person name="Roehrig J."/>
            <person name="Ruller R."/>
            <person name="Salamov A."/>
            <person name="Salih N.S."/>
            <person name="Samson R.A."/>
            <person name="Sandor E."/>
            <person name="Sanguinetti M."/>
            <person name="Schuetze T."/>
            <person name="Sepcic K."/>
            <person name="Shelest E."/>
            <person name="Sherlock G."/>
            <person name="Sophianopoulou V."/>
            <person name="Squina F.M."/>
            <person name="Sun H."/>
            <person name="Susca A."/>
            <person name="Todd R.B."/>
            <person name="Tsang A."/>
            <person name="Unkles S.E."/>
            <person name="van de Wiele N."/>
            <person name="van Rossen-Uffink D."/>
            <person name="Oliveira J.V."/>
            <person name="Vesth T.C."/>
            <person name="Visser J."/>
            <person name="Yu J.-H."/>
            <person name="Zhou M."/>
            <person name="Andersen M.R."/>
            <person name="Archer D.B."/>
            <person name="Baker S.E."/>
            <person name="Benoit I."/>
            <person name="Brakhage A.A."/>
            <person name="Braus G.H."/>
            <person name="Fischer R."/>
            <person name="Frisvad J.C."/>
            <person name="Goldman G.H."/>
            <person name="Houbraken J."/>
            <person name="Oakley B."/>
            <person name="Pocsi I."/>
            <person name="Scazzocchio C."/>
            <person name="Seiboth B."/>
            <person name="vanKuyk P.A."/>
            <person name="Wortman J."/>
            <person name="Dyer P.S."/>
            <person name="Grigoriev I.V."/>
        </authorList>
    </citation>
    <scope>NUCLEOTIDE SEQUENCE [LARGE SCALE GENOMIC DNA]</scope>
    <source>
        <strain evidence="3">CBS 593.65</strain>
    </source>
</reference>
<evidence type="ECO:0000313" key="3">
    <source>
        <dbReference type="Proteomes" id="UP000184356"/>
    </source>
</evidence>
<feature type="compositionally biased region" description="Polar residues" evidence="1">
    <location>
        <begin position="486"/>
        <end position="496"/>
    </location>
</feature>
<dbReference type="AlphaFoldDB" id="A0A1L9TVR1"/>
<evidence type="ECO:0000313" key="2">
    <source>
        <dbReference type="EMBL" id="OJJ63511.1"/>
    </source>
</evidence>
<keyword evidence="3" id="KW-1185">Reference proteome</keyword>
<dbReference type="RefSeq" id="XP_040707317.1">
    <property type="nucleotide sequence ID" value="XM_040845639.1"/>
</dbReference>